<evidence type="ECO:0000313" key="6">
    <source>
        <dbReference type="Proteomes" id="UP001214628"/>
    </source>
</evidence>
<organism evidence="5 6">
    <name type="scientific">Malassezia psittaci</name>
    <dbReference type="NCBI Taxonomy" id="1821823"/>
    <lineage>
        <taxon>Eukaryota</taxon>
        <taxon>Fungi</taxon>
        <taxon>Dikarya</taxon>
        <taxon>Basidiomycota</taxon>
        <taxon>Ustilaginomycotina</taxon>
        <taxon>Malasseziomycetes</taxon>
        <taxon>Malasseziales</taxon>
        <taxon>Malasseziaceae</taxon>
        <taxon>Malassezia</taxon>
    </lineage>
</organism>
<dbReference type="GO" id="GO:0003735">
    <property type="term" value="F:structural constituent of ribosome"/>
    <property type="evidence" value="ECO:0007669"/>
    <property type="project" value="InterPro"/>
</dbReference>
<dbReference type="CDD" id="cd23702">
    <property type="entry name" value="eL14"/>
    <property type="match status" value="1"/>
</dbReference>
<dbReference type="Proteomes" id="UP001214628">
    <property type="component" value="Chromosome 3"/>
</dbReference>
<evidence type="ECO:0000259" key="4">
    <source>
        <dbReference type="Pfam" id="PF01929"/>
    </source>
</evidence>
<dbReference type="InterPro" id="IPR014722">
    <property type="entry name" value="Rib_uL2_dom2"/>
</dbReference>
<evidence type="ECO:0000256" key="2">
    <source>
        <dbReference type="ARBA" id="ARBA00022980"/>
    </source>
</evidence>
<keyword evidence="6" id="KW-1185">Reference proteome</keyword>
<dbReference type="PANTHER" id="PTHR11127">
    <property type="entry name" value="60S RIBOSOMAL PROTEIN L14"/>
    <property type="match status" value="1"/>
</dbReference>
<evidence type="ECO:0000256" key="1">
    <source>
        <dbReference type="ARBA" id="ARBA00006592"/>
    </source>
</evidence>
<dbReference type="InterPro" id="IPR008991">
    <property type="entry name" value="Translation_prot_SH3-like_sf"/>
</dbReference>
<dbReference type="Gene3D" id="6.10.250.2270">
    <property type="match status" value="1"/>
</dbReference>
<dbReference type="EMBL" id="CP118377">
    <property type="protein sequence ID" value="WFD43750.1"/>
    <property type="molecule type" value="Genomic_DNA"/>
</dbReference>
<comment type="similarity">
    <text evidence="1">Belongs to the eukaryotic ribosomal protein eL14 family.</text>
</comment>
<evidence type="ECO:0000313" key="5">
    <source>
        <dbReference type="EMBL" id="WFD43750.1"/>
    </source>
</evidence>
<dbReference type="GO" id="GO:0003723">
    <property type="term" value="F:RNA binding"/>
    <property type="evidence" value="ECO:0007669"/>
    <property type="project" value="InterPro"/>
</dbReference>
<evidence type="ECO:0000256" key="3">
    <source>
        <dbReference type="ARBA" id="ARBA00023274"/>
    </source>
</evidence>
<dbReference type="AlphaFoldDB" id="A0AAF0F7C9"/>
<dbReference type="GO" id="GO:0042273">
    <property type="term" value="P:ribosomal large subunit biogenesis"/>
    <property type="evidence" value="ECO:0007669"/>
    <property type="project" value="TreeGrafter"/>
</dbReference>
<keyword evidence="2" id="KW-0689">Ribosomal protein</keyword>
<accession>A0AAF0F7C9</accession>
<dbReference type="InterPro" id="IPR002784">
    <property type="entry name" value="Ribosomal_eL14_dom"/>
</dbReference>
<keyword evidence="3" id="KW-0687">Ribonucleoprotein</keyword>
<reference evidence="5" key="1">
    <citation type="submission" date="2023-02" db="EMBL/GenBank/DDBJ databases">
        <title>Mating type loci evolution in Malassezia.</title>
        <authorList>
            <person name="Coelho M.A."/>
        </authorList>
    </citation>
    <scope>NUCLEOTIDE SEQUENCE</scope>
    <source>
        <strain evidence="5">CBS 14136</strain>
    </source>
</reference>
<sequence length="135" mass="15310">MARQSFKRYVEVGRVVLLLNGENKNKIAVIAQIIDQNKALIDGPSTGVERQVVRYRDVVLTPFVIQLQFGARSAAVKKSFDASGVAEKWANSKWAKTIAARETRKNTTDFERFHVQILKKQRRRILNTAAKKVQA</sequence>
<proteinExistence type="inferred from homology"/>
<dbReference type="GO" id="GO:0006412">
    <property type="term" value="P:translation"/>
    <property type="evidence" value="ECO:0007669"/>
    <property type="project" value="InterPro"/>
</dbReference>
<feature type="domain" description="Large ribosomal subunit protein eL14" evidence="4">
    <location>
        <begin position="49"/>
        <end position="123"/>
    </location>
</feature>
<dbReference type="PANTHER" id="PTHR11127:SF2">
    <property type="entry name" value="LARGE RIBOSOMAL SUBUNIT PROTEIN EL14"/>
    <property type="match status" value="1"/>
</dbReference>
<dbReference type="GO" id="GO:0022625">
    <property type="term" value="C:cytosolic large ribosomal subunit"/>
    <property type="evidence" value="ECO:0007669"/>
    <property type="project" value="TreeGrafter"/>
</dbReference>
<dbReference type="InterPro" id="IPR039660">
    <property type="entry name" value="Ribosomal_eL14"/>
</dbReference>
<gene>
    <name evidence="5" type="ORF">MPSI1_002414</name>
</gene>
<protein>
    <recommendedName>
        <fullName evidence="4">Large ribosomal subunit protein eL14 domain-containing protein</fullName>
    </recommendedName>
</protein>
<dbReference type="SUPFAM" id="SSF50104">
    <property type="entry name" value="Translation proteins SH3-like domain"/>
    <property type="match status" value="1"/>
</dbReference>
<dbReference type="Pfam" id="PF01929">
    <property type="entry name" value="Ribosomal_L14e"/>
    <property type="match status" value="1"/>
</dbReference>
<name>A0AAF0F7C9_9BASI</name>
<dbReference type="Gene3D" id="2.30.30.30">
    <property type="match status" value="1"/>
</dbReference>